<evidence type="ECO:0000313" key="3">
    <source>
        <dbReference type="Proteomes" id="UP000829196"/>
    </source>
</evidence>
<keyword evidence="3" id="KW-1185">Reference proteome</keyword>
<reference evidence="2" key="1">
    <citation type="journal article" date="2022" name="Front. Genet.">
        <title>Chromosome-Scale Assembly of the Dendrobium nobile Genome Provides Insights Into the Molecular Mechanism of the Biosynthesis of the Medicinal Active Ingredient of Dendrobium.</title>
        <authorList>
            <person name="Xu Q."/>
            <person name="Niu S.-C."/>
            <person name="Li K.-L."/>
            <person name="Zheng P.-J."/>
            <person name="Zhang X.-J."/>
            <person name="Jia Y."/>
            <person name="Liu Y."/>
            <person name="Niu Y.-X."/>
            <person name="Yu L.-H."/>
            <person name="Chen D.-F."/>
            <person name="Zhang G.-Q."/>
        </authorList>
    </citation>
    <scope>NUCLEOTIDE SEQUENCE</scope>
    <source>
        <tissue evidence="2">Leaf</tissue>
    </source>
</reference>
<feature type="compositionally biased region" description="Polar residues" evidence="1">
    <location>
        <begin position="177"/>
        <end position="190"/>
    </location>
</feature>
<name>A0A8T3C8H9_DENNO</name>
<protein>
    <submittedName>
        <fullName evidence="2">Uncharacterized protein</fullName>
    </submittedName>
</protein>
<dbReference type="EMBL" id="JAGYWB010000002">
    <property type="protein sequence ID" value="KAI0529014.1"/>
    <property type="molecule type" value="Genomic_DNA"/>
</dbReference>
<dbReference type="Proteomes" id="UP000829196">
    <property type="component" value="Unassembled WGS sequence"/>
</dbReference>
<sequence>MDMEWVGQPNWLAGHLRRPCRRCGSARAAPEIARARPRAVPRMSRCAAHVALGLACAHCLRYSRVHRAVPAPGMLPLCPRLGCTRAPRAVSTMERRPFGPPLQSNLSVVFEWETFPTQSSAPLLSQKLEISYFLLSFPLCLSSSRGCLLFSSGKLSLLNLAPLFSKEIEMGDHESIKNPSAKENSLNDQSEGAKKTHMASKIDDVISTIIDDSFISFRKKFHFPNDLVMKVPARSDRACFPPLGYVMVYKFSLRAGLQFLLAPELINILTICSGRISFRSKWLDIHTRDPSKYWISDFFFVQNDWGLQEKWGKLKELPIPHHIGAEYLLRILKLPYIDALHCEMRCLSRYIDEECLFKVGLSTQAGRSHAQILKKSVKVLETQKGQSKRSEVEGDLQSPKKKRSDEVLIVASKGPCFSPSKIYIPEDVLKHKCIDRRRTDELGYISHLLIYLEQQLEANKALDDWNDEFMKVKYLQGEYKKRYEGKAKEMRMMDDQLEQCKTELANRIASNTSQNERMDRLHIQLVETEEARDHFYDVEVKALEAELIEDGFNKGFMKGVHAAQHKNEGEIEGLTPSQASGDPSPNFDGEELESEMQQIFALKEDENDIEIL</sequence>
<evidence type="ECO:0000256" key="1">
    <source>
        <dbReference type="SAM" id="MobiDB-lite"/>
    </source>
</evidence>
<accession>A0A8T3C8H9</accession>
<proteinExistence type="predicted"/>
<feature type="region of interest" description="Disordered" evidence="1">
    <location>
        <begin position="175"/>
        <end position="195"/>
    </location>
</feature>
<gene>
    <name evidence="2" type="ORF">KFK09_001559</name>
</gene>
<evidence type="ECO:0000313" key="2">
    <source>
        <dbReference type="EMBL" id="KAI0529014.1"/>
    </source>
</evidence>
<dbReference type="OrthoDB" id="10433879at2759"/>
<dbReference type="AlphaFoldDB" id="A0A8T3C8H9"/>
<organism evidence="2 3">
    <name type="scientific">Dendrobium nobile</name>
    <name type="common">Orchid</name>
    <dbReference type="NCBI Taxonomy" id="94219"/>
    <lineage>
        <taxon>Eukaryota</taxon>
        <taxon>Viridiplantae</taxon>
        <taxon>Streptophyta</taxon>
        <taxon>Embryophyta</taxon>
        <taxon>Tracheophyta</taxon>
        <taxon>Spermatophyta</taxon>
        <taxon>Magnoliopsida</taxon>
        <taxon>Liliopsida</taxon>
        <taxon>Asparagales</taxon>
        <taxon>Orchidaceae</taxon>
        <taxon>Epidendroideae</taxon>
        <taxon>Malaxideae</taxon>
        <taxon>Dendrobiinae</taxon>
        <taxon>Dendrobium</taxon>
    </lineage>
</organism>
<comment type="caution">
    <text evidence="2">The sequence shown here is derived from an EMBL/GenBank/DDBJ whole genome shotgun (WGS) entry which is preliminary data.</text>
</comment>